<feature type="compositionally biased region" description="Gly residues" evidence="1">
    <location>
        <begin position="21"/>
        <end position="32"/>
    </location>
</feature>
<sequence length="66" mass="7427">MTQVTFDGEREEEEKEEGTKRGSGGVMIGREGGMCRDRGEEANNYRRATCQQCTFLTSMSVILRGF</sequence>
<dbReference type="EMBL" id="VSRR010040877">
    <property type="protein sequence ID" value="MPC75337.1"/>
    <property type="molecule type" value="Genomic_DNA"/>
</dbReference>
<dbReference type="AlphaFoldDB" id="A0A5B7I1K5"/>
<feature type="region of interest" description="Disordered" evidence="1">
    <location>
        <begin position="1"/>
        <end position="33"/>
    </location>
</feature>
<name>A0A5B7I1K5_PORTR</name>
<evidence type="ECO:0000313" key="2">
    <source>
        <dbReference type="EMBL" id="MPC75337.1"/>
    </source>
</evidence>
<keyword evidence="3" id="KW-1185">Reference proteome</keyword>
<proteinExistence type="predicted"/>
<accession>A0A5B7I1K5</accession>
<evidence type="ECO:0000256" key="1">
    <source>
        <dbReference type="SAM" id="MobiDB-lite"/>
    </source>
</evidence>
<gene>
    <name evidence="2" type="ORF">E2C01_069723</name>
</gene>
<comment type="caution">
    <text evidence="2">The sequence shown here is derived from an EMBL/GenBank/DDBJ whole genome shotgun (WGS) entry which is preliminary data.</text>
</comment>
<reference evidence="2 3" key="1">
    <citation type="submission" date="2019-05" db="EMBL/GenBank/DDBJ databases">
        <title>Another draft genome of Portunus trituberculatus and its Hox gene families provides insights of decapod evolution.</title>
        <authorList>
            <person name="Jeong J.-H."/>
            <person name="Song I."/>
            <person name="Kim S."/>
            <person name="Choi T."/>
            <person name="Kim D."/>
            <person name="Ryu S."/>
            <person name="Kim W."/>
        </authorList>
    </citation>
    <scope>NUCLEOTIDE SEQUENCE [LARGE SCALE GENOMIC DNA]</scope>
    <source>
        <tissue evidence="2">Muscle</tissue>
    </source>
</reference>
<protein>
    <submittedName>
        <fullName evidence="2">Uncharacterized protein</fullName>
    </submittedName>
</protein>
<organism evidence="2 3">
    <name type="scientific">Portunus trituberculatus</name>
    <name type="common">Swimming crab</name>
    <name type="synonym">Neptunus trituberculatus</name>
    <dbReference type="NCBI Taxonomy" id="210409"/>
    <lineage>
        <taxon>Eukaryota</taxon>
        <taxon>Metazoa</taxon>
        <taxon>Ecdysozoa</taxon>
        <taxon>Arthropoda</taxon>
        <taxon>Crustacea</taxon>
        <taxon>Multicrustacea</taxon>
        <taxon>Malacostraca</taxon>
        <taxon>Eumalacostraca</taxon>
        <taxon>Eucarida</taxon>
        <taxon>Decapoda</taxon>
        <taxon>Pleocyemata</taxon>
        <taxon>Brachyura</taxon>
        <taxon>Eubrachyura</taxon>
        <taxon>Portunoidea</taxon>
        <taxon>Portunidae</taxon>
        <taxon>Portuninae</taxon>
        <taxon>Portunus</taxon>
    </lineage>
</organism>
<dbReference type="Proteomes" id="UP000324222">
    <property type="component" value="Unassembled WGS sequence"/>
</dbReference>
<evidence type="ECO:0000313" key="3">
    <source>
        <dbReference type="Proteomes" id="UP000324222"/>
    </source>
</evidence>